<dbReference type="Gene3D" id="2.130.10.30">
    <property type="entry name" value="Regulator of chromosome condensation 1/beta-lactamase-inhibitor protein II"/>
    <property type="match status" value="2"/>
</dbReference>
<protein>
    <recommendedName>
        <fullName evidence="4">RCC1-like domain-containing protein</fullName>
    </recommendedName>
</protein>
<dbReference type="InterPro" id="IPR058923">
    <property type="entry name" value="RCC1-like_dom"/>
</dbReference>
<evidence type="ECO:0000256" key="2">
    <source>
        <dbReference type="ARBA" id="ARBA00022737"/>
    </source>
</evidence>
<dbReference type="PROSITE" id="PS50012">
    <property type="entry name" value="RCC1_3"/>
    <property type="match status" value="6"/>
</dbReference>
<feature type="chain" id="PRO_5007126939" description="RCC1-like domain-containing protein" evidence="3">
    <location>
        <begin position="24"/>
        <end position="498"/>
    </location>
</feature>
<evidence type="ECO:0000313" key="6">
    <source>
        <dbReference type="Proteomes" id="UP000060630"/>
    </source>
</evidence>
<evidence type="ECO:0000256" key="1">
    <source>
        <dbReference type="ARBA" id="ARBA00022658"/>
    </source>
</evidence>
<name>A0A106QD64_9BURK</name>
<dbReference type="PANTHER" id="PTHR45982:SF1">
    <property type="entry name" value="REGULATOR OF CHROMOSOME CONDENSATION"/>
    <property type="match status" value="1"/>
</dbReference>
<evidence type="ECO:0000313" key="5">
    <source>
        <dbReference type="EMBL" id="KWA84052.1"/>
    </source>
</evidence>
<dbReference type="Pfam" id="PF05345">
    <property type="entry name" value="He_PIG"/>
    <property type="match status" value="1"/>
</dbReference>
<dbReference type="EMBL" id="LPHD01000049">
    <property type="protein sequence ID" value="KWA84052.1"/>
    <property type="molecule type" value="Genomic_DNA"/>
</dbReference>
<sequence length="498" mass="49759">MTFRIKQLVFAVCLSAAALSAAAADYLVVVPVKGKRGPGPNIQVSLNAAPLPAAKVGTAYTYDMKSLLLVTGDPSLDLTKSTWAAVNASQLPAGLTLASNGVLSGTPTLMNEAGASFEVVSTYKSKSGRQVYTIVVNGVALQVVQLSAGDDHTCAVTPAGGVKCWGLNDYGQLGTGTQDNKSTPVDVLGLTSGVASVWAGGQHTCALTTAGGLKCWGRNSYGQLGNGSMSAVKASPVAVQGLASGVAMVRTGWAHTCAVTSAGGLKCWGRDNYGQLGDSAALTNMSAPVDVLGLTAGVASVGLGANHSCAVTTAGAVKCWGQNSVGQLGNNTYTNKPTPADVVGLTSGVKSVEGGFVHTCAVTTAGGVKCWGDHSVGQLGTGQPLVESLVPVDVPGVTGGVASLSAGDSHNCVATTAGRVKCWGSNDMGQLGIAGAPVVQPDPLDVPGLQGVSAVDAGWGHSCAVVASSAKCWGFNDYGQLGNNSTTSSPTPINVLPQ</sequence>
<evidence type="ECO:0000259" key="4">
    <source>
        <dbReference type="Pfam" id="PF25390"/>
    </source>
</evidence>
<feature type="domain" description="RCC1-like" evidence="4">
    <location>
        <begin position="236"/>
        <end position="494"/>
    </location>
</feature>
<dbReference type="Pfam" id="PF00415">
    <property type="entry name" value="RCC1"/>
    <property type="match status" value="1"/>
</dbReference>
<reference evidence="5 6" key="1">
    <citation type="submission" date="2015-11" db="EMBL/GenBank/DDBJ databases">
        <title>Expanding the genomic diversity of Burkholderia species for the development of highly accurate diagnostics.</title>
        <authorList>
            <person name="Sahl J."/>
            <person name="Keim P."/>
            <person name="Wagner D."/>
        </authorList>
    </citation>
    <scope>NUCLEOTIDE SEQUENCE [LARGE SCALE GENOMIC DNA]</scope>
    <source>
        <strain evidence="5 6">MSMB2087WGS</strain>
    </source>
</reference>
<dbReference type="InterPro" id="IPR000408">
    <property type="entry name" value="Reg_chr_condens"/>
</dbReference>
<dbReference type="GO" id="GO:0005737">
    <property type="term" value="C:cytoplasm"/>
    <property type="evidence" value="ECO:0007669"/>
    <property type="project" value="TreeGrafter"/>
</dbReference>
<organism evidence="5 6">
    <name type="scientific">Burkholderia ubonensis</name>
    <dbReference type="NCBI Taxonomy" id="101571"/>
    <lineage>
        <taxon>Bacteria</taxon>
        <taxon>Pseudomonadati</taxon>
        <taxon>Pseudomonadota</taxon>
        <taxon>Betaproteobacteria</taxon>
        <taxon>Burkholderiales</taxon>
        <taxon>Burkholderiaceae</taxon>
        <taxon>Burkholderia</taxon>
        <taxon>Burkholderia cepacia complex</taxon>
    </lineage>
</organism>
<accession>A0A106QD64</accession>
<dbReference type="Proteomes" id="UP000060630">
    <property type="component" value="Unassembled WGS sequence"/>
</dbReference>
<dbReference type="InterPro" id="IPR009091">
    <property type="entry name" value="RCC1/BLIP-II"/>
</dbReference>
<keyword evidence="3" id="KW-0732">Signal</keyword>
<proteinExistence type="predicted"/>
<gene>
    <name evidence="5" type="ORF">WL29_22050</name>
</gene>
<dbReference type="PRINTS" id="PR00633">
    <property type="entry name" value="RCCNDNSATION"/>
</dbReference>
<keyword evidence="1" id="KW-0344">Guanine-nucleotide releasing factor</keyword>
<dbReference type="SUPFAM" id="SSF50985">
    <property type="entry name" value="RCC1/BLIP-II"/>
    <property type="match status" value="2"/>
</dbReference>
<feature type="signal peptide" evidence="3">
    <location>
        <begin position="1"/>
        <end position="23"/>
    </location>
</feature>
<dbReference type="Pfam" id="PF25390">
    <property type="entry name" value="WD40_RLD"/>
    <property type="match status" value="1"/>
</dbReference>
<evidence type="ECO:0000256" key="3">
    <source>
        <dbReference type="SAM" id="SignalP"/>
    </source>
</evidence>
<dbReference type="InterPro" id="IPR051553">
    <property type="entry name" value="Ran_GTPase-activating"/>
</dbReference>
<dbReference type="GO" id="GO:0005085">
    <property type="term" value="F:guanyl-nucleotide exchange factor activity"/>
    <property type="evidence" value="ECO:0007669"/>
    <property type="project" value="TreeGrafter"/>
</dbReference>
<keyword evidence="2" id="KW-0677">Repeat</keyword>
<dbReference type="AlphaFoldDB" id="A0A106QD64"/>
<dbReference type="PANTHER" id="PTHR45982">
    <property type="entry name" value="REGULATOR OF CHROMOSOME CONDENSATION"/>
    <property type="match status" value="1"/>
</dbReference>
<comment type="caution">
    <text evidence="5">The sequence shown here is derived from an EMBL/GenBank/DDBJ whole genome shotgun (WGS) entry which is preliminary data.</text>
</comment>